<dbReference type="VEuPathDB" id="FungiDB:P174DRAFT_416783"/>
<sequence length="99" mass="11598">MEPVRMLIERPIPRLKQYRGTTNLSASGEGISARFIRATVFIRQTEDFRFDYPFPIDEQAAIPSLRQCFLPFAYSRRKPVDIKEAPDFNHTRLKIPWGN</sequence>
<accession>A0A2I1CN80</accession>
<reference evidence="2" key="1">
    <citation type="journal article" date="2018" name="Proc. Natl. Acad. Sci. U.S.A.">
        <title>Linking secondary metabolites to gene clusters through genome sequencing of six diverse Aspergillus species.</title>
        <authorList>
            <person name="Kaerboelling I."/>
            <person name="Vesth T.C."/>
            <person name="Frisvad J.C."/>
            <person name="Nybo J.L."/>
            <person name="Theobald S."/>
            <person name="Kuo A."/>
            <person name="Bowyer P."/>
            <person name="Matsuda Y."/>
            <person name="Mondo S."/>
            <person name="Lyhne E.K."/>
            <person name="Kogle M.E."/>
            <person name="Clum A."/>
            <person name="Lipzen A."/>
            <person name="Salamov A."/>
            <person name="Ngan C.Y."/>
            <person name="Daum C."/>
            <person name="Chiniquy J."/>
            <person name="Barry K."/>
            <person name="LaButti K."/>
            <person name="Haridas S."/>
            <person name="Simmons B.A."/>
            <person name="Magnuson J.K."/>
            <person name="Mortensen U.H."/>
            <person name="Larsen T.O."/>
            <person name="Grigoriev I.V."/>
            <person name="Baker S.E."/>
            <person name="Andersen M.R."/>
        </authorList>
    </citation>
    <scope>NUCLEOTIDE SEQUENCE [LARGE SCALE GENOMIC DNA]</scope>
    <source>
        <strain evidence="2">IBT 16806</strain>
    </source>
</reference>
<name>A0A2I1CN80_ASPN1</name>
<dbReference type="RefSeq" id="XP_024687679.1">
    <property type="nucleotide sequence ID" value="XM_024824532.1"/>
</dbReference>
<protein>
    <submittedName>
        <fullName evidence="1">Uncharacterized protein</fullName>
    </submittedName>
</protein>
<keyword evidence="2" id="KW-1185">Reference proteome</keyword>
<dbReference type="EMBL" id="MSZS01000001">
    <property type="protein sequence ID" value="PKX99084.1"/>
    <property type="molecule type" value="Genomic_DNA"/>
</dbReference>
<proteinExistence type="predicted"/>
<dbReference type="Proteomes" id="UP000234474">
    <property type="component" value="Unassembled WGS sequence"/>
</dbReference>
<evidence type="ECO:0000313" key="2">
    <source>
        <dbReference type="Proteomes" id="UP000234474"/>
    </source>
</evidence>
<comment type="caution">
    <text evidence="1">The sequence shown here is derived from an EMBL/GenBank/DDBJ whole genome shotgun (WGS) entry which is preliminary data.</text>
</comment>
<gene>
    <name evidence="1" type="ORF">P174DRAFT_416783</name>
</gene>
<dbReference type="GeneID" id="36531857"/>
<evidence type="ECO:0000313" key="1">
    <source>
        <dbReference type="EMBL" id="PKX99084.1"/>
    </source>
</evidence>
<organism evidence="1 2">
    <name type="scientific">Aspergillus novofumigatus (strain IBT 16806)</name>
    <dbReference type="NCBI Taxonomy" id="1392255"/>
    <lineage>
        <taxon>Eukaryota</taxon>
        <taxon>Fungi</taxon>
        <taxon>Dikarya</taxon>
        <taxon>Ascomycota</taxon>
        <taxon>Pezizomycotina</taxon>
        <taxon>Eurotiomycetes</taxon>
        <taxon>Eurotiomycetidae</taxon>
        <taxon>Eurotiales</taxon>
        <taxon>Aspergillaceae</taxon>
        <taxon>Aspergillus</taxon>
        <taxon>Aspergillus subgen. Fumigati</taxon>
    </lineage>
</organism>
<dbReference type="AlphaFoldDB" id="A0A2I1CN80"/>